<evidence type="ECO:0000313" key="10">
    <source>
        <dbReference type="EMBL" id="OBT92225.1"/>
    </source>
</evidence>
<comment type="subcellular location">
    <subcellularLocation>
        <location evidence="1">Membrane</location>
    </subcellularLocation>
</comment>
<feature type="region of interest" description="Disordered" evidence="7">
    <location>
        <begin position="200"/>
        <end position="221"/>
    </location>
</feature>
<dbReference type="PANTHER" id="PTHR47797:SF1">
    <property type="entry name" value="CYTOCHROME B561 DOMAIN-CONTAINING PROTEIN-RELATED"/>
    <property type="match status" value="1"/>
</dbReference>
<feature type="transmembrane region" description="Helical" evidence="8">
    <location>
        <begin position="146"/>
        <end position="164"/>
    </location>
</feature>
<keyword evidence="2" id="KW-0813">Transport</keyword>
<gene>
    <name evidence="10" type="ORF">VE01_10009</name>
</gene>
<feature type="domain" description="Cytochrome b561" evidence="9">
    <location>
        <begin position="4"/>
        <end position="201"/>
    </location>
</feature>
<evidence type="ECO:0000313" key="11">
    <source>
        <dbReference type="Proteomes" id="UP000091956"/>
    </source>
</evidence>
<dbReference type="EMBL" id="KV460271">
    <property type="protein sequence ID" value="OBT92225.1"/>
    <property type="molecule type" value="Genomic_DNA"/>
</dbReference>
<dbReference type="SMART" id="SM00665">
    <property type="entry name" value="B561"/>
    <property type="match status" value="1"/>
</dbReference>
<evidence type="ECO:0000256" key="7">
    <source>
        <dbReference type="SAM" id="MobiDB-lite"/>
    </source>
</evidence>
<keyword evidence="5 8" id="KW-1133">Transmembrane helix</keyword>
<dbReference type="GO" id="GO:0016020">
    <property type="term" value="C:membrane"/>
    <property type="evidence" value="ECO:0007669"/>
    <property type="project" value="UniProtKB-SubCell"/>
</dbReference>
<evidence type="ECO:0000256" key="1">
    <source>
        <dbReference type="ARBA" id="ARBA00004370"/>
    </source>
</evidence>
<dbReference type="PROSITE" id="PS50939">
    <property type="entry name" value="CYTOCHROME_B561"/>
    <property type="match status" value="1"/>
</dbReference>
<dbReference type="OrthoDB" id="19261at2759"/>
<organism evidence="10 11">
    <name type="scientific">Pseudogymnoascus verrucosus</name>
    <dbReference type="NCBI Taxonomy" id="342668"/>
    <lineage>
        <taxon>Eukaryota</taxon>
        <taxon>Fungi</taxon>
        <taxon>Dikarya</taxon>
        <taxon>Ascomycota</taxon>
        <taxon>Pezizomycotina</taxon>
        <taxon>Leotiomycetes</taxon>
        <taxon>Thelebolales</taxon>
        <taxon>Thelebolaceae</taxon>
        <taxon>Pseudogymnoascus</taxon>
    </lineage>
</organism>
<name>A0A1B8G8S0_9PEZI</name>
<evidence type="ECO:0000259" key="9">
    <source>
        <dbReference type="PROSITE" id="PS50939"/>
    </source>
</evidence>
<dbReference type="PANTHER" id="PTHR47797">
    <property type="entry name" value="DEHYDROGENASE, PUTATIVE (AFU_ORTHOLOGUE AFUA_8G05805)-RELATED"/>
    <property type="match status" value="1"/>
</dbReference>
<sequence length="221" mass="23542">MNYYVDPAVFFSFVFASLFGSVSAGGIVVVDLPLVPNYAKAHGILMGLALVVVLPGGAILMRLLSSKGKPTVWVHVGTQLVGWVLMISGLAMGAKVGKILDRLENNAHTILGTVVVALLLFRPLFGFLHHRRFMATRKRGKMTLFHVWYGRVLILLGMLNGGFGLKLATNSPGGNIAYGVVAGVIGATYVAVMVHFEVTGGSKTSSRTPDVPEETSKSQSS</sequence>
<dbReference type="CDD" id="cd08760">
    <property type="entry name" value="Cyt_b561_FRRS1_like"/>
    <property type="match status" value="1"/>
</dbReference>
<feature type="transmembrane region" description="Helical" evidence="8">
    <location>
        <begin position="72"/>
        <end position="94"/>
    </location>
</feature>
<dbReference type="GeneID" id="28843395"/>
<feature type="transmembrane region" description="Helical" evidence="8">
    <location>
        <begin position="176"/>
        <end position="196"/>
    </location>
</feature>
<evidence type="ECO:0000256" key="3">
    <source>
        <dbReference type="ARBA" id="ARBA00022692"/>
    </source>
</evidence>
<accession>A0A1B8G8S0</accession>
<keyword evidence="3 8" id="KW-0812">Transmembrane</keyword>
<evidence type="ECO:0000256" key="6">
    <source>
        <dbReference type="ARBA" id="ARBA00023136"/>
    </source>
</evidence>
<reference evidence="11" key="2">
    <citation type="journal article" date="2018" name="Nat. Commun.">
        <title>Extreme sensitivity to ultraviolet light in the fungal pathogen causing white-nose syndrome of bats.</title>
        <authorList>
            <person name="Palmer J.M."/>
            <person name="Drees K.P."/>
            <person name="Foster J.T."/>
            <person name="Lindner D.L."/>
        </authorList>
    </citation>
    <scope>NUCLEOTIDE SEQUENCE [LARGE SCALE GENOMIC DNA]</scope>
    <source>
        <strain evidence="11">UAMH 10579</strain>
    </source>
</reference>
<dbReference type="AlphaFoldDB" id="A0A1B8G8S0"/>
<reference evidence="10 11" key="1">
    <citation type="submission" date="2016-03" db="EMBL/GenBank/DDBJ databases">
        <title>Comparative genomics of Pseudogymnoascus destructans, the fungus causing white-nose syndrome of bats.</title>
        <authorList>
            <person name="Palmer J.M."/>
            <person name="Drees K.P."/>
            <person name="Foster J.T."/>
            <person name="Lindner D.L."/>
        </authorList>
    </citation>
    <scope>NUCLEOTIDE SEQUENCE [LARGE SCALE GENOMIC DNA]</scope>
    <source>
        <strain evidence="10 11">UAMH 10579</strain>
    </source>
</reference>
<dbReference type="Gene3D" id="1.20.120.1770">
    <property type="match status" value="1"/>
</dbReference>
<feature type="transmembrane region" description="Helical" evidence="8">
    <location>
        <begin position="40"/>
        <end position="60"/>
    </location>
</feature>
<evidence type="ECO:0000256" key="5">
    <source>
        <dbReference type="ARBA" id="ARBA00022989"/>
    </source>
</evidence>
<protein>
    <recommendedName>
        <fullName evidence="9">Cytochrome b561 domain-containing protein</fullName>
    </recommendedName>
</protein>
<evidence type="ECO:0000256" key="4">
    <source>
        <dbReference type="ARBA" id="ARBA00022982"/>
    </source>
</evidence>
<keyword evidence="6 8" id="KW-0472">Membrane</keyword>
<evidence type="ECO:0000256" key="2">
    <source>
        <dbReference type="ARBA" id="ARBA00022448"/>
    </source>
</evidence>
<keyword evidence="4" id="KW-0249">Electron transport</keyword>
<evidence type="ECO:0000256" key="8">
    <source>
        <dbReference type="SAM" id="Phobius"/>
    </source>
</evidence>
<dbReference type="Proteomes" id="UP000091956">
    <property type="component" value="Unassembled WGS sequence"/>
</dbReference>
<dbReference type="RefSeq" id="XP_018125958.1">
    <property type="nucleotide sequence ID" value="XM_018279416.2"/>
</dbReference>
<dbReference type="STRING" id="342668.A0A1B8G8S0"/>
<dbReference type="InterPro" id="IPR006593">
    <property type="entry name" value="Cyt_b561/ferric_Rdtase_TM"/>
</dbReference>
<proteinExistence type="predicted"/>
<feature type="transmembrane region" description="Helical" evidence="8">
    <location>
        <begin position="106"/>
        <end position="125"/>
    </location>
</feature>
<keyword evidence="11" id="KW-1185">Reference proteome</keyword>